<gene>
    <name evidence="11" type="ORF">ANCCEY_01404</name>
</gene>
<proteinExistence type="inferred from homology"/>
<evidence type="ECO:0000259" key="10">
    <source>
        <dbReference type="SMART" id="SM01008"/>
    </source>
</evidence>
<dbReference type="Pfam" id="PF01315">
    <property type="entry name" value="Ald_Xan_dh_C"/>
    <property type="match status" value="1"/>
</dbReference>
<protein>
    <submittedName>
        <fullName evidence="11">Aldehyde oxidase and xanthine dehydrogenase, molybdopterin binding domain protein</fullName>
    </submittedName>
</protein>
<comment type="cofactor">
    <cofactor evidence="2">
        <name>FAD</name>
        <dbReference type="ChEBI" id="CHEBI:57692"/>
    </cofactor>
</comment>
<dbReference type="PANTHER" id="PTHR11908:SF139">
    <property type="entry name" value="XANTHINE DEHYDROGENASE-RELATED"/>
    <property type="match status" value="1"/>
</dbReference>
<evidence type="ECO:0000256" key="8">
    <source>
        <dbReference type="ARBA" id="ARBA00023014"/>
    </source>
</evidence>
<dbReference type="AlphaFoldDB" id="A0A0D6MCT4"/>
<dbReference type="InterPro" id="IPR037165">
    <property type="entry name" value="AldOxase/xan_DH_Mopterin-bd_sf"/>
</dbReference>
<name>A0A0D6MCT4_9BILA</name>
<dbReference type="FunFam" id="3.30.365.10:FF:000001">
    <property type="entry name" value="Xanthine dehydrogenase oxidase"/>
    <property type="match status" value="1"/>
</dbReference>
<dbReference type="SUPFAM" id="SSF56003">
    <property type="entry name" value="Molybdenum cofactor-binding domain"/>
    <property type="match status" value="1"/>
</dbReference>
<dbReference type="GO" id="GO:0051537">
    <property type="term" value="F:2 iron, 2 sulfur cluster binding"/>
    <property type="evidence" value="ECO:0007669"/>
    <property type="project" value="UniProtKB-KW"/>
</dbReference>
<evidence type="ECO:0000256" key="6">
    <source>
        <dbReference type="ARBA" id="ARBA00023002"/>
    </source>
</evidence>
<evidence type="ECO:0000256" key="7">
    <source>
        <dbReference type="ARBA" id="ARBA00023004"/>
    </source>
</evidence>
<comment type="cofactor">
    <cofactor evidence="1">
        <name>Mo-molybdopterin</name>
        <dbReference type="ChEBI" id="CHEBI:71302"/>
    </cofactor>
</comment>
<sequence length="736" mass="80282">MSKGIHGVPDIASNFEKDSWFHCRSYDSLSKHTDELLEALDDDIARFSEVPDFNYRRSLAHAALSELIEEASGSKKNAGPQEETPIETLQLFTEWSRGEFDACGRPLATQSSDRYTTGEAAFVGDLKVKDLGHAAFVLSTQPHAKISEIDTSLALKEEGVYGFVSKKDIPESGTNNPGSLPHNVWGADDTPIFSGDEVKAIGQVIGMIVAKDVNTARRAAKLVNVKYHLELPAILKMEVNRTTRFGGQEHSYMETQSCVAIPGEDDEWIIHASTQSPALVQFHTSAALGIPAHKVIVRVKRVGGAFGGKCTQSLPPAVCAAVAANALKRPVSVVMSRTEDMLITGKRHPAMVKYKVGIDSNGMLKSAHLRVYLDGGFSKDMSGMVTFLSTAMSDTCFRIPVMRSEGYTLKTNKTSNTSFRKSMNIKRGIAMGTTRMGMTHAGPYEQASALVQIYLDGTVAVSIGGVEMGQGLNTKCLQVASRALNLPLSMITIIESGTDKTCNAPETGGSQNADIHGKAIQTCCDKLLEGLDPILKEEKDWKKAVMKAFHQKVSLQASEHIRIERRQYGIPEDSPTYHTSGAACVLLEIDCRTGEHKLLSVDIVLDVGRSLNPAIDIGQIEGAFMQVQCYGNMTCEELTWDKNGKLVQDSLYKYKIPTPAMTPRRFRVKLLKESNTFAEQVYSSKGVGEPPLMLGVTTFSSLRYAITARRQDLGLSDFIEISAPLTASKIVSLCNP</sequence>
<feature type="domain" description="Aldehyde oxidase/xanthine dehydrogenase a/b hammerhead" evidence="10">
    <location>
        <begin position="117"/>
        <end position="232"/>
    </location>
</feature>
<evidence type="ECO:0000313" key="11">
    <source>
        <dbReference type="EMBL" id="EPB79467.1"/>
    </source>
</evidence>
<dbReference type="GO" id="GO:0005506">
    <property type="term" value="F:iron ion binding"/>
    <property type="evidence" value="ECO:0007669"/>
    <property type="project" value="InterPro"/>
</dbReference>
<evidence type="ECO:0000256" key="5">
    <source>
        <dbReference type="ARBA" id="ARBA00022723"/>
    </source>
</evidence>
<dbReference type="Gene3D" id="3.30.365.10">
    <property type="entry name" value="Aldehyde oxidase/xanthine dehydrogenase, molybdopterin binding domain"/>
    <property type="match status" value="4"/>
</dbReference>
<accession>A0A0D6MCT4</accession>
<dbReference type="InterPro" id="IPR016208">
    <property type="entry name" value="Ald_Oxase/xanthine_DH-like"/>
</dbReference>
<dbReference type="Pfam" id="PF20256">
    <property type="entry name" value="MoCoBD_2"/>
    <property type="match status" value="1"/>
</dbReference>
<dbReference type="EMBL" id="KE124793">
    <property type="protein sequence ID" value="EPB79467.1"/>
    <property type="molecule type" value="Genomic_DNA"/>
</dbReference>
<keyword evidence="7" id="KW-0408">Iron</keyword>
<evidence type="ECO:0000256" key="3">
    <source>
        <dbReference type="ARBA" id="ARBA00006849"/>
    </source>
</evidence>
<dbReference type="InterPro" id="IPR000674">
    <property type="entry name" value="Ald_Oxase/Xan_DH_a/b"/>
</dbReference>
<dbReference type="Gene3D" id="3.90.1170.50">
    <property type="entry name" value="Aldehyde oxidase/xanthine dehydrogenase, a/b hammerhead"/>
    <property type="match status" value="1"/>
</dbReference>
<evidence type="ECO:0000256" key="4">
    <source>
        <dbReference type="ARBA" id="ARBA00022714"/>
    </source>
</evidence>
<keyword evidence="12" id="KW-1185">Reference proteome</keyword>
<keyword evidence="6" id="KW-0560">Oxidoreductase</keyword>
<dbReference type="SUPFAM" id="SSF54665">
    <property type="entry name" value="CO dehydrogenase molybdoprotein N-domain-like"/>
    <property type="match status" value="1"/>
</dbReference>
<dbReference type="Proteomes" id="UP000054495">
    <property type="component" value="Unassembled WGS sequence"/>
</dbReference>
<dbReference type="InterPro" id="IPR036856">
    <property type="entry name" value="Ald_Oxase/Xan_DH_a/b_sf"/>
</dbReference>
<keyword evidence="8" id="KW-0411">Iron-sulfur</keyword>
<organism evidence="11 12">
    <name type="scientific">Ancylostoma ceylanicum</name>
    <dbReference type="NCBI Taxonomy" id="53326"/>
    <lineage>
        <taxon>Eukaryota</taxon>
        <taxon>Metazoa</taxon>
        <taxon>Ecdysozoa</taxon>
        <taxon>Nematoda</taxon>
        <taxon>Chromadorea</taxon>
        <taxon>Rhabditida</taxon>
        <taxon>Rhabditina</taxon>
        <taxon>Rhabditomorpha</taxon>
        <taxon>Strongyloidea</taxon>
        <taxon>Ancylostomatidae</taxon>
        <taxon>Ancylostomatinae</taxon>
        <taxon>Ancylostoma</taxon>
    </lineage>
</organism>
<evidence type="ECO:0000256" key="9">
    <source>
        <dbReference type="ARBA" id="ARBA00034078"/>
    </source>
</evidence>
<keyword evidence="5" id="KW-0479">Metal-binding</keyword>
<evidence type="ECO:0000313" key="12">
    <source>
        <dbReference type="Proteomes" id="UP000054495"/>
    </source>
</evidence>
<comment type="similarity">
    <text evidence="3">Belongs to the xanthine dehydrogenase family.</text>
</comment>
<evidence type="ECO:0000256" key="2">
    <source>
        <dbReference type="ARBA" id="ARBA00001974"/>
    </source>
</evidence>
<evidence type="ECO:0000256" key="1">
    <source>
        <dbReference type="ARBA" id="ARBA00001924"/>
    </source>
</evidence>
<dbReference type="GO" id="GO:0016491">
    <property type="term" value="F:oxidoreductase activity"/>
    <property type="evidence" value="ECO:0007669"/>
    <property type="project" value="UniProtKB-KW"/>
</dbReference>
<reference evidence="11 12" key="1">
    <citation type="submission" date="2013-05" db="EMBL/GenBank/DDBJ databases">
        <title>Draft genome of the parasitic nematode Anyclostoma ceylanicum.</title>
        <authorList>
            <person name="Mitreva M."/>
        </authorList>
    </citation>
    <scope>NUCLEOTIDE SEQUENCE [LARGE SCALE GENOMIC DNA]</scope>
</reference>
<dbReference type="PANTHER" id="PTHR11908">
    <property type="entry name" value="XANTHINE DEHYDROGENASE"/>
    <property type="match status" value="1"/>
</dbReference>
<dbReference type="SMART" id="SM01008">
    <property type="entry name" value="Ald_Xan_dh_C"/>
    <property type="match status" value="1"/>
</dbReference>
<dbReference type="InterPro" id="IPR046867">
    <property type="entry name" value="AldOxase/xan_DH_MoCoBD2"/>
</dbReference>
<keyword evidence="4" id="KW-0001">2Fe-2S</keyword>
<dbReference type="FunFam" id="3.30.365.10:FF:000002">
    <property type="entry name" value="Xanthine dehydrogenase oxidase"/>
    <property type="match status" value="1"/>
</dbReference>
<comment type="cofactor">
    <cofactor evidence="9">
        <name>[2Fe-2S] cluster</name>
        <dbReference type="ChEBI" id="CHEBI:190135"/>
    </cofactor>
</comment>